<dbReference type="Gene3D" id="3.30.200.20">
    <property type="entry name" value="Phosphorylase Kinase, domain 1"/>
    <property type="match status" value="1"/>
</dbReference>
<accession>A0AA49Q8A2</accession>
<keyword evidence="1" id="KW-0808">Transferase</keyword>
<dbReference type="InterPro" id="IPR000719">
    <property type="entry name" value="Prot_kinase_dom"/>
</dbReference>
<dbReference type="EMBL" id="CP130612">
    <property type="protein sequence ID" value="WKW12975.1"/>
    <property type="molecule type" value="Genomic_DNA"/>
</dbReference>
<dbReference type="GO" id="GO:0004674">
    <property type="term" value="F:protein serine/threonine kinase activity"/>
    <property type="evidence" value="ECO:0007669"/>
    <property type="project" value="TreeGrafter"/>
</dbReference>
<dbReference type="InterPro" id="IPR008271">
    <property type="entry name" value="Ser/Thr_kinase_AS"/>
</dbReference>
<protein>
    <submittedName>
        <fullName evidence="9">Serine/threonine-protein kinase</fullName>
    </submittedName>
</protein>
<dbReference type="Pfam" id="PF00069">
    <property type="entry name" value="Pkinase"/>
    <property type="match status" value="1"/>
</dbReference>
<evidence type="ECO:0000256" key="4">
    <source>
        <dbReference type="ARBA" id="ARBA00022840"/>
    </source>
</evidence>
<dbReference type="EMBL" id="CP130613">
    <property type="protein sequence ID" value="WKW15882.1"/>
    <property type="molecule type" value="Genomic_DNA"/>
</dbReference>
<feature type="binding site" evidence="5">
    <location>
        <position position="51"/>
    </location>
    <ligand>
        <name>ATP</name>
        <dbReference type="ChEBI" id="CHEBI:30616"/>
    </ligand>
</feature>
<dbReference type="InterPro" id="IPR017441">
    <property type="entry name" value="Protein_kinase_ATP_BS"/>
</dbReference>
<dbReference type="PROSITE" id="PS00108">
    <property type="entry name" value="PROTEIN_KINASE_ST"/>
    <property type="match status" value="1"/>
</dbReference>
<dbReference type="PROSITE" id="PS50011">
    <property type="entry name" value="PROTEIN_KINASE_DOM"/>
    <property type="match status" value="1"/>
</dbReference>
<keyword evidence="6" id="KW-0812">Transmembrane</keyword>
<evidence type="ECO:0000256" key="5">
    <source>
        <dbReference type="PROSITE-ProRule" id="PRU10141"/>
    </source>
</evidence>
<name>A0AA49Q8A2_9BACT</name>
<dbReference type="AlphaFoldDB" id="A0AA49Q8A2"/>
<keyword evidence="2 5" id="KW-0547">Nucleotide-binding</keyword>
<keyword evidence="6" id="KW-1133">Transmembrane helix</keyword>
<feature type="transmembrane region" description="Helical" evidence="6">
    <location>
        <begin position="424"/>
        <end position="444"/>
    </location>
</feature>
<dbReference type="KEGG" id="pspc:Strain318_002285"/>
<keyword evidence="3 9" id="KW-0418">Kinase</keyword>
<evidence type="ECO:0000256" key="2">
    <source>
        <dbReference type="ARBA" id="ARBA00022741"/>
    </source>
</evidence>
<dbReference type="GO" id="GO:0005524">
    <property type="term" value="F:ATP binding"/>
    <property type="evidence" value="ECO:0007669"/>
    <property type="project" value="UniProtKB-UniRule"/>
</dbReference>
<organism evidence="9 10">
    <name type="scientific">Pseudogemmatithrix spongiicola</name>
    <dbReference type="NCBI Taxonomy" id="3062599"/>
    <lineage>
        <taxon>Bacteria</taxon>
        <taxon>Pseudomonadati</taxon>
        <taxon>Gemmatimonadota</taxon>
        <taxon>Gemmatimonadia</taxon>
        <taxon>Gemmatimonadales</taxon>
        <taxon>Gemmatimonadaceae</taxon>
        <taxon>Pseudogemmatithrix</taxon>
    </lineage>
</organism>
<dbReference type="Gene3D" id="1.10.510.10">
    <property type="entry name" value="Transferase(Phosphotransferase) domain 1"/>
    <property type="match status" value="1"/>
</dbReference>
<dbReference type="SMART" id="SM00220">
    <property type="entry name" value="S_TKc"/>
    <property type="match status" value="1"/>
</dbReference>
<evidence type="ECO:0000313" key="10">
    <source>
        <dbReference type="Proteomes" id="UP001229955"/>
    </source>
</evidence>
<dbReference type="PANTHER" id="PTHR43289">
    <property type="entry name" value="MITOGEN-ACTIVATED PROTEIN KINASE KINASE KINASE 20-RELATED"/>
    <property type="match status" value="1"/>
</dbReference>
<dbReference type="CDD" id="cd14014">
    <property type="entry name" value="STKc_PknB_like"/>
    <property type="match status" value="1"/>
</dbReference>
<dbReference type="Proteomes" id="UP001229955">
    <property type="component" value="Chromosome"/>
</dbReference>
<accession>A0AA49Q6C1</accession>
<dbReference type="InterPro" id="IPR011009">
    <property type="entry name" value="Kinase-like_dom_sf"/>
</dbReference>
<evidence type="ECO:0000259" key="7">
    <source>
        <dbReference type="PROSITE" id="PS50011"/>
    </source>
</evidence>
<keyword evidence="4 5" id="KW-0067">ATP-binding</keyword>
<evidence type="ECO:0000256" key="1">
    <source>
        <dbReference type="ARBA" id="ARBA00022679"/>
    </source>
</evidence>
<gene>
    <name evidence="8" type="ORF">Strain138_002286</name>
    <name evidence="9" type="ORF">Strain318_002285</name>
</gene>
<evidence type="ECO:0000256" key="3">
    <source>
        <dbReference type="ARBA" id="ARBA00022777"/>
    </source>
</evidence>
<feature type="transmembrane region" description="Helical" evidence="6">
    <location>
        <begin position="305"/>
        <end position="326"/>
    </location>
</feature>
<proteinExistence type="predicted"/>
<dbReference type="PROSITE" id="PS00107">
    <property type="entry name" value="PROTEIN_KINASE_ATP"/>
    <property type="match status" value="1"/>
</dbReference>
<feature type="domain" description="Protein kinase" evidence="7">
    <location>
        <begin position="22"/>
        <end position="280"/>
    </location>
</feature>
<evidence type="ECO:0000256" key="6">
    <source>
        <dbReference type="SAM" id="Phobius"/>
    </source>
</evidence>
<evidence type="ECO:0000313" key="9">
    <source>
        <dbReference type="EMBL" id="WKW15882.1"/>
    </source>
</evidence>
<dbReference type="SUPFAM" id="SSF56112">
    <property type="entry name" value="Protein kinase-like (PK-like)"/>
    <property type="match status" value="1"/>
</dbReference>
<sequence>MTVGQRPSPEFLALQAAVTGRYVLDREIGRGGMGVVFLARDVALERVVAVKLLPPHLASDPTMRERFLREARTAAGLSHPNIVPIHAVEAHDDLVFFAMGFIEGETLAERVTRLGPLAPQDAVRMMRDVAWALAYAHERGVVHRDIKPENILLEHASGRALVTDFGIARQATSAALTDDGALVGTLYYMSPEQAGGEAVDARGDLWSLGATAYFALSGRSPVAAPSLPAVLTKLLSEDVPSISLVRPGVPGALADVVSACLQRDRAHRPAGATQVANTLRALEQRAPAVRPEVRGYLRDLAQAKVFLVAGLATGALGVVASEAGILERDFALPVVVVGAVLLTLFGVGVWGSTAVLWREGLRADEIVRGITAEILEFNERVDRQSTDLALQRTARVVGGMFVVLGVFIVTLTVTTLAVHPVLGSVFGVVGALYLGVGIGLVRAARRLPRWVRALVRPGRGTQDWVLIGVRWLLSRPWVARRFNRTPEEPPATSVPTATLLARRVADLVQHLPPETRDRLGGLLPVANELERCNADIQRRLGVLNQAMAELPAPSPARSEFAAAKARLEQRQAECVAALDVVRVDLLRISAGLAAPDGLTDAVSKARELSAAIDAELHGQAEVKKLLG</sequence>
<dbReference type="RefSeq" id="WP_367885842.1">
    <property type="nucleotide sequence ID" value="NZ_CP130612.1"/>
</dbReference>
<evidence type="ECO:0000313" key="8">
    <source>
        <dbReference type="EMBL" id="WKW12975.1"/>
    </source>
</evidence>
<dbReference type="PANTHER" id="PTHR43289:SF6">
    <property type="entry name" value="SERINE_THREONINE-PROTEIN KINASE NEKL-3"/>
    <property type="match status" value="1"/>
</dbReference>
<keyword evidence="6" id="KW-0472">Membrane</keyword>
<feature type="transmembrane region" description="Helical" evidence="6">
    <location>
        <begin position="396"/>
        <end position="418"/>
    </location>
</feature>
<feature type="transmembrane region" description="Helical" evidence="6">
    <location>
        <begin position="332"/>
        <end position="357"/>
    </location>
</feature>
<reference evidence="9" key="1">
    <citation type="submission" date="2023-07" db="EMBL/GenBank/DDBJ databases">
        <authorList>
            <person name="Haufschild T."/>
            <person name="Kallscheuer N."/>
            <person name="Hammer J."/>
            <person name="Kohn T."/>
            <person name="Kabuu M."/>
            <person name="Jogler M."/>
            <person name="Wohfarth N."/>
            <person name="Heuer A."/>
            <person name="Rohde M."/>
            <person name="van Teeseling M.C.F."/>
            <person name="Jogler C."/>
        </authorList>
    </citation>
    <scope>NUCLEOTIDE SEQUENCE</scope>
    <source>
        <strain evidence="8">Strain 138</strain>
        <strain evidence="9">Strain 318</strain>
    </source>
</reference>
<keyword evidence="10" id="KW-1185">Reference proteome</keyword>